<evidence type="ECO:0000313" key="2">
    <source>
        <dbReference type="Proteomes" id="UP000053424"/>
    </source>
</evidence>
<organism evidence="1 2">
    <name type="scientific">Hebeloma cylindrosporum</name>
    <dbReference type="NCBI Taxonomy" id="76867"/>
    <lineage>
        <taxon>Eukaryota</taxon>
        <taxon>Fungi</taxon>
        <taxon>Dikarya</taxon>
        <taxon>Basidiomycota</taxon>
        <taxon>Agaricomycotina</taxon>
        <taxon>Agaricomycetes</taxon>
        <taxon>Agaricomycetidae</taxon>
        <taxon>Agaricales</taxon>
        <taxon>Agaricineae</taxon>
        <taxon>Hymenogastraceae</taxon>
        <taxon>Hebeloma</taxon>
    </lineage>
</organism>
<reference evidence="1 2" key="1">
    <citation type="submission" date="2014-04" db="EMBL/GenBank/DDBJ databases">
        <authorList>
            <consortium name="DOE Joint Genome Institute"/>
            <person name="Kuo A."/>
            <person name="Gay G."/>
            <person name="Dore J."/>
            <person name="Kohler A."/>
            <person name="Nagy L.G."/>
            <person name="Floudas D."/>
            <person name="Copeland A."/>
            <person name="Barry K.W."/>
            <person name="Cichocki N."/>
            <person name="Veneault-Fourrey C."/>
            <person name="LaButti K."/>
            <person name="Lindquist E.A."/>
            <person name="Lipzen A."/>
            <person name="Lundell T."/>
            <person name="Morin E."/>
            <person name="Murat C."/>
            <person name="Sun H."/>
            <person name="Tunlid A."/>
            <person name="Henrissat B."/>
            <person name="Grigoriev I.V."/>
            <person name="Hibbett D.S."/>
            <person name="Martin F."/>
            <person name="Nordberg H.P."/>
            <person name="Cantor M.N."/>
            <person name="Hua S.X."/>
        </authorList>
    </citation>
    <scope>NUCLEOTIDE SEQUENCE [LARGE SCALE GENOMIC DNA]</scope>
    <source>
        <strain evidence="2">h7</strain>
    </source>
</reference>
<gene>
    <name evidence="1" type="ORF">M413DRAFT_6626</name>
</gene>
<name>A0A0C2Z980_HEBCY</name>
<dbReference type="EMBL" id="KN831768">
    <property type="protein sequence ID" value="KIM49692.1"/>
    <property type="molecule type" value="Genomic_DNA"/>
</dbReference>
<proteinExistence type="predicted"/>
<accession>A0A0C2Z980</accession>
<dbReference type="HOGENOM" id="CLU_1034606_0_0_1"/>
<sequence>MKIPSLTTGIVTLRPADAKKYSQISPLNYTPESPETQPRFVPFPPPESTAICSMPPVESDSSPFLAASPLTVTAVNLSHPKVESLRQPLSISQTNAKEIFPVLNMSHSGSPRTRIHEVPTNLWDVGIPTAVDHGNTLAFDDQTYQARVCTLISTLRTSREPHHFCDYVTPRHLFTRTRHSMPHEILNPVFEVPKPLYQGILSLCGPQDSYRYLRNNSNQKWSRSDIGVEIGGRDNSGRCRKVGKSGLGFGSTIGDGISHNSYGVDISSI</sequence>
<dbReference type="Proteomes" id="UP000053424">
    <property type="component" value="Unassembled WGS sequence"/>
</dbReference>
<keyword evidence="2" id="KW-1185">Reference proteome</keyword>
<evidence type="ECO:0000313" key="1">
    <source>
        <dbReference type="EMBL" id="KIM49692.1"/>
    </source>
</evidence>
<reference evidence="2" key="2">
    <citation type="submission" date="2015-01" db="EMBL/GenBank/DDBJ databases">
        <title>Evolutionary Origins and Diversification of the Mycorrhizal Mutualists.</title>
        <authorList>
            <consortium name="DOE Joint Genome Institute"/>
            <consortium name="Mycorrhizal Genomics Consortium"/>
            <person name="Kohler A."/>
            <person name="Kuo A."/>
            <person name="Nagy L.G."/>
            <person name="Floudas D."/>
            <person name="Copeland A."/>
            <person name="Barry K.W."/>
            <person name="Cichocki N."/>
            <person name="Veneault-Fourrey C."/>
            <person name="LaButti K."/>
            <person name="Lindquist E.A."/>
            <person name="Lipzen A."/>
            <person name="Lundell T."/>
            <person name="Morin E."/>
            <person name="Murat C."/>
            <person name="Riley R."/>
            <person name="Ohm R."/>
            <person name="Sun H."/>
            <person name="Tunlid A."/>
            <person name="Henrissat B."/>
            <person name="Grigoriev I.V."/>
            <person name="Hibbett D.S."/>
            <person name="Martin F."/>
        </authorList>
    </citation>
    <scope>NUCLEOTIDE SEQUENCE [LARGE SCALE GENOMIC DNA]</scope>
    <source>
        <strain evidence="2">h7</strain>
    </source>
</reference>
<protein>
    <submittedName>
        <fullName evidence="1">Uncharacterized protein</fullName>
    </submittedName>
</protein>
<dbReference type="AlphaFoldDB" id="A0A0C2Z980"/>